<dbReference type="RefSeq" id="XP_056509782.1">
    <property type="nucleotide sequence ID" value="XM_056656982.1"/>
</dbReference>
<dbReference type="SUPFAM" id="SSF53756">
    <property type="entry name" value="UDP-Glycosyltransferase/glycogen phosphorylase"/>
    <property type="match status" value="1"/>
</dbReference>
<dbReference type="Gene3D" id="3.40.50.2000">
    <property type="entry name" value="Glycogen Phosphorylase B"/>
    <property type="match status" value="2"/>
</dbReference>
<name>A0A9W9F111_9EURO</name>
<feature type="domain" description="Erythromycin biosynthesis protein CIII-like C-terminal" evidence="1">
    <location>
        <begin position="209"/>
        <end position="347"/>
    </location>
</feature>
<dbReference type="PANTHER" id="PTHR21015:SF22">
    <property type="entry name" value="GLYCOSYLTRANSFERASE"/>
    <property type="match status" value="1"/>
</dbReference>
<dbReference type="EMBL" id="JAPMSZ010000009">
    <property type="protein sequence ID" value="KAJ5091584.1"/>
    <property type="molecule type" value="Genomic_DNA"/>
</dbReference>
<dbReference type="Pfam" id="PF06722">
    <property type="entry name" value="EryCIII-like_C"/>
    <property type="match status" value="1"/>
</dbReference>
<dbReference type="AlphaFoldDB" id="A0A9W9F111"/>
<dbReference type="GO" id="GO:0016757">
    <property type="term" value="F:glycosyltransferase activity"/>
    <property type="evidence" value="ECO:0007669"/>
    <property type="project" value="UniProtKB-ARBA"/>
</dbReference>
<dbReference type="InterPro" id="IPR010610">
    <property type="entry name" value="EryCIII-like_C"/>
</dbReference>
<protein>
    <submittedName>
        <fullName evidence="2">UDP-Glycosyltransferase/glycogen phosphorylase</fullName>
    </submittedName>
</protein>
<dbReference type="OrthoDB" id="5835829at2759"/>
<proteinExistence type="predicted"/>
<evidence type="ECO:0000259" key="1">
    <source>
        <dbReference type="Pfam" id="PF06722"/>
    </source>
</evidence>
<organism evidence="2 3">
    <name type="scientific">Penicillium alfredii</name>
    <dbReference type="NCBI Taxonomy" id="1506179"/>
    <lineage>
        <taxon>Eukaryota</taxon>
        <taxon>Fungi</taxon>
        <taxon>Dikarya</taxon>
        <taxon>Ascomycota</taxon>
        <taxon>Pezizomycotina</taxon>
        <taxon>Eurotiomycetes</taxon>
        <taxon>Eurotiomycetidae</taxon>
        <taxon>Eurotiales</taxon>
        <taxon>Aspergillaceae</taxon>
        <taxon>Penicillium</taxon>
    </lineage>
</organism>
<reference evidence="2" key="1">
    <citation type="submission" date="2022-11" db="EMBL/GenBank/DDBJ databases">
        <authorList>
            <person name="Petersen C."/>
        </authorList>
    </citation>
    <scope>NUCLEOTIDE SEQUENCE</scope>
    <source>
        <strain evidence="2">IBT 34128</strain>
    </source>
</reference>
<evidence type="ECO:0000313" key="3">
    <source>
        <dbReference type="Proteomes" id="UP001141434"/>
    </source>
</evidence>
<evidence type="ECO:0000313" key="2">
    <source>
        <dbReference type="EMBL" id="KAJ5091584.1"/>
    </source>
</evidence>
<dbReference type="GeneID" id="81396151"/>
<comment type="caution">
    <text evidence="2">The sequence shown here is derived from an EMBL/GenBank/DDBJ whole genome shotgun (WGS) entry which is preliminary data.</text>
</comment>
<keyword evidence="3" id="KW-1185">Reference proteome</keyword>
<accession>A0A9W9F111</accession>
<dbReference type="PANTHER" id="PTHR21015">
    <property type="entry name" value="UDP-N-ACETYLGLUCOSAMINE--N-ACETYLMURAMYL-(PENTAPEPTIDE) PYROPHOSPHORYL-UNDECAPRENOL N-ACETYLGLUCOSAMINE TRANSFERASE 1"/>
    <property type="match status" value="1"/>
</dbReference>
<dbReference type="Proteomes" id="UP001141434">
    <property type="component" value="Unassembled WGS sequence"/>
</dbReference>
<reference evidence="2" key="2">
    <citation type="journal article" date="2023" name="IMA Fungus">
        <title>Comparative genomic study of the Penicillium genus elucidates a diverse pangenome and 15 lateral gene transfer events.</title>
        <authorList>
            <person name="Petersen C."/>
            <person name="Sorensen T."/>
            <person name="Nielsen M.R."/>
            <person name="Sondergaard T.E."/>
            <person name="Sorensen J.L."/>
            <person name="Fitzpatrick D.A."/>
            <person name="Frisvad J.C."/>
            <person name="Nielsen K.L."/>
        </authorList>
    </citation>
    <scope>NUCLEOTIDE SEQUENCE</scope>
    <source>
        <strain evidence="2">IBT 34128</strain>
    </source>
</reference>
<gene>
    <name evidence="2" type="ORF">NUU61_006454</name>
</gene>
<sequence>MKTLQDVLEGLREKHPGREVIVVQELMYMGTWPFLLRAPPPKGYDQFPKVINFSPAPLVLSSVDTAPFGPGLPPDSSVEGRARNAAMYASMKDLLADLTGYGNTVYGRLGATEKATGSLFDLWTTAGDITLQPCSPSLEYPRSDLPSTIRFIGGTPPNKVSLSTSLPAWWGELEINKQASDPKKVVFITQGTVAIDYDMLLIPAIQALADRDDVFVIAVLGAKGAKLDGFEVPVNAKVVDYLSYDAVLTYADAFVTNGGYGSFMHGVMHGVPMVMAGTTQDKAEVSMRGEWAGIAVNLRTDTPSREALRDGVDRILADSKFKIRCSEIQQENEELNCIAQVEKIITEME</sequence>